<feature type="compositionally biased region" description="Low complexity" evidence="4">
    <location>
        <begin position="8"/>
        <end position="18"/>
    </location>
</feature>
<dbReference type="InterPro" id="IPR055236">
    <property type="entry name" value="EVH1_PP4R3"/>
</dbReference>
<dbReference type="Pfam" id="PF22972">
    <property type="entry name" value="EVH1_PP4R3"/>
    <property type="match status" value="1"/>
</dbReference>
<feature type="region of interest" description="Disordered" evidence="4">
    <location>
        <begin position="1"/>
        <end position="38"/>
    </location>
</feature>
<dbReference type="Proteomes" id="UP000215902">
    <property type="component" value="Unassembled WGS sequence"/>
</dbReference>
<dbReference type="GO" id="GO:0005654">
    <property type="term" value="C:nucleoplasm"/>
    <property type="evidence" value="ECO:0007669"/>
    <property type="project" value="TreeGrafter"/>
</dbReference>
<proteinExistence type="inferred from homology"/>
<organism evidence="7 8">
    <name type="scientific">Macrostomum lignano</name>
    <dbReference type="NCBI Taxonomy" id="282301"/>
    <lineage>
        <taxon>Eukaryota</taxon>
        <taxon>Metazoa</taxon>
        <taxon>Spiralia</taxon>
        <taxon>Lophotrochozoa</taxon>
        <taxon>Platyhelminthes</taxon>
        <taxon>Rhabditophora</taxon>
        <taxon>Macrostomorpha</taxon>
        <taxon>Macrostomida</taxon>
        <taxon>Macrostomidae</taxon>
        <taxon>Macrostomum</taxon>
    </lineage>
</organism>
<evidence type="ECO:0000256" key="2">
    <source>
        <dbReference type="ARBA" id="ARBA00008809"/>
    </source>
</evidence>
<reference evidence="7 8" key="1">
    <citation type="submission" date="2017-06" db="EMBL/GenBank/DDBJ databases">
        <title>A platform for efficient transgenesis in Macrostomum lignano, a flatworm model organism for stem cell research.</title>
        <authorList>
            <person name="Berezikov E."/>
        </authorList>
    </citation>
    <scope>NUCLEOTIDE SEQUENCE [LARGE SCALE GENOMIC DNA]</scope>
    <source>
        <strain evidence="7">DV1</strain>
        <tissue evidence="7">Whole organism</tissue>
    </source>
</reference>
<dbReference type="GO" id="GO:0072542">
    <property type="term" value="F:protein phosphatase activator activity"/>
    <property type="evidence" value="ECO:0007669"/>
    <property type="project" value="TreeGrafter"/>
</dbReference>
<dbReference type="FunFam" id="2.30.29.30:FF:000051">
    <property type="entry name" value="Serine/threonine-protein phosphatase 4 regulatory subunit 3B"/>
    <property type="match status" value="1"/>
</dbReference>
<accession>A0A267GEY9</accession>
<keyword evidence="3" id="KW-0539">Nucleus</keyword>
<dbReference type="EMBL" id="NIVC01000392">
    <property type="protein sequence ID" value="PAA83997.1"/>
    <property type="molecule type" value="Genomic_DNA"/>
</dbReference>
<dbReference type="InterPro" id="IPR051137">
    <property type="entry name" value="PP4R3-like"/>
</dbReference>
<dbReference type="PANTHER" id="PTHR23318">
    <property type="entry name" value="ATP SYNTHASE GAMMA-RELATED"/>
    <property type="match status" value="1"/>
</dbReference>
<feature type="compositionally biased region" description="Basic and acidic residues" evidence="4">
    <location>
        <begin position="801"/>
        <end position="810"/>
    </location>
</feature>
<dbReference type="GO" id="GO:0030289">
    <property type="term" value="C:protein phosphatase 4 complex"/>
    <property type="evidence" value="ECO:0007669"/>
    <property type="project" value="TreeGrafter"/>
</dbReference>
<feature type="region of interest" description="Disordered" evidence="4">
    <location>
        <begin position="746"/>
        <end position="810"/>
    </location>
</feature>
<evidence type="ECO:0000259" key="5">
    <source>
        <dbReference type="Pfam" id="PF04802"/>
    </source>
</evidence>
<evidence type="ECO:0000313" key="7">
    <source>
        <dbReference type="EMBL" id="PAA83997.1"/>
    </source>
</evidence>
<dbReference type="InterPro" id="IPR011993">
    <property type="entry name" value="PH-like_dom_sf"/>
</dbReference>
<name>A0A267GEY9_9PLAT</name>
<evidence type="ECO:0000256" key="4">
    <source>
        <dbReference type="SAM" id="MobiDB-lite"/>
    </source>
</evidence>
<evidence type="ECO:0000256" key="1">
    <source>
        <dbReference type="ARBA" id="ARBA00004123"/>
    </source>
</evidence>
<protein>
    <submittedName>
        <fullName evidence="7">Uncharacterized protein</fullName>
    </submittedName>
</protein>
<dbReference type="SUPFAM" id="SSF50729">
    <property type="entry name" value="PH domain-like"/>
    <property type="match status" value="1"/>
</dbReference>
<comment type="caution">
    <text evidence="7">The sequence shown here is derived from an EMBL/GenBank/DDBJ whole genome shotgun (WGS) entry which is preliminary data.</text>
</comment>
<comment type="subcellular location">
    <subcellularLocation>
        <location evidence="1">Nucleus</location>
    </subcellularLocation>
</comment>
<feature type="region of interest" description="Disordered" evidence="4">
    <location>
        <begin position="839"/>
        <end position="866"/>
    </location>
</feature>
<keyword evidence="8" id="KW-1185">Reference proteome</keyword>
<dbReference type="PANTHER" id="PTHR23318:SF0">
    <property type="entry name" value="SERINE_THREONINE-PROTEIN PHOSPHATASE 4 REGULATORY SUBUNIT 3"/>
    <property type="match status" value="1"/>
</dbReference>
<evidence type="ECO:0000256" key="3">
    <source>
        <dbReference type="ARBA" id="ARBA00023242"/>
    </source>
</evidence>
<dbReference type="Pfam" id="PF04802">
    <property type="entry name" value="PP4R3"/>
    <property type="match status" value="2"/>
</dbReference>
<feature type="compositionally biased region" description="Polar residues" evidence="4">
    <location>
        <begin position="789"/>
        <end position="800"/>
    </location>
</feature>
<feature type="domain" description="Serine/threonine-protein phosphatase 4 regulatory subunit 3-like central" evidence="5">
    <location>
        <begin position="213"/>
        <end position="345"/>
    </location>
</feature>
<feature type="domain" description="Serine/threonine-protein phosphatase 4 regulatory subunit 3-like central" evidence="5">
    <location>
        <begin position="368"/>
        <end position="742"/>
    </location>
</feature>
<evidence type="ECO:0000259" key="6">
    <source>
        <dbReference type="Pfam" id="PF22972"/>
    </source>
</evidence>
<sequence length="866" mass="94955">MFNGDCNGNGAATEANAAPELDPANNTTSSNPSSSNSSSFRRRVKLYVLNDDRQWDDRGTGYVSSAYIERLTGVCLWVVSEIDGSTLLESRIQQDTAYQKQQETLIVWSEAESLDLALSFQEKEGCEEVWARICWVQGKDPSVDVTQDVAEDEDGSDEFEYTDGPVGAGGLAAVTQLLSRVEMPPCEPSVLAEAARLVTASRTSPAPLSIGHQLAESAIRKDYPRILCCVIFPEAEQQGNVERLQQLQELTTSLLLLNHRRLLESLTMPDDRLLATLGMLEYRPSGRVPHRNFVLGQAANPRQVLKFDRQPGLAERIRRQYRLQYLLDCALPPPSPLDDVQFLTLALRGEGGGGGGGGSSAGFGQQSELSGLVLSGRLRIASDIVQDANLIAELLNGLCSSSSDTVRMLDLARFLRELCCCCPSGQCGLGQLAGLQEQLLNGGRLLEALGCMYTAADQCPAVGAAATDVLQCLVDHSAPLLRDHLLHEAADRPDSDLLLSRLVGRMSRDTDPEMSEAHRLACLIRAMLDPDAALTNPAGSLLCPVRSTPVKLEFLRYFYQRVMPRLLQPLLSNTPVDESVEPQNDGGPTNDSYRLAQLQHCILGLALFSAEQHVNHFRGILLTSDLLRHSLCLLRSRHAFLTLSALRFLRRIASAKDELYMRCLVRQRLLDPVVQLLGRHGSRYNMIHSSVLELFEYVLLEDLAPLIVNIVESRYWPDLLQAVAKAPAAVAMCQSLQQRYNQLREKAAKDAGHGAGNNKRPPDSPIVGLRHTSPASGASSPTDRRILKRNSQTTLACQLETTREETDNNDDAIKQDEEEAESKVNQHAADMKRLRLSISNGSDMDCDEDIDGAGAETDAANGNVTK</sequence>
<dbReference type="OrthoDB" id="27483at2759"/>
<comment type="similarity">
    <text evidence="2">Belongs to the SMEK family.</text>
</comment>
<feature type="domain" description="PP4R3 EVH1-like" evidence="6">
    <location>
        <begin position="41"/>
        <end position="137"/>
    </location>
</feature>
<feature type="compositionally biased region" description="Low complexity" evidence="4">
    <location>
        <begin position="25"/>
        <end position="38"/>
    </location>
</feature>
<dbReference type="InterPro" id="IPR006887">
    <property type="entry name" value="P4R3-like_central_dom"/>
</dbReference>
<evidence type="ECO:0000313" key="8">
    <source>
        <dbReference type="Proteomes" id="UP000215902"/>
    </source>
</evidence>
<dbReference type="STRING" id="282301.A0A267GEY9"/>
<dbReference type="Gene3D" id="2.30.29.30">
    <property type="entry name" value="Pleckstrin-homology domain (PH domain)/Phosphotyrosine-binding domain (PTB)"/>
    <property type="match status" value="1"/>
</dbReference>
<gene>
    <name evidence="7" type="ORF">BOX15_Mlig033982g1</name>
</gene>
<dbReference type="AlphaFoldDB" id="A0A267GEY9"/>
<dbReference type="GO" id="GO:0006974">
    <property type="term" value="P:DNA damage response"/>
    <property type="evidence" value="ECO:0007669"/>
    <property type="project" value="TreeGrafter"/>
</dbReference>